<dbReference type="KEGG" id="xce:Xcel_0381"/>
<evidence type="ECO:0000313" key="2">
    <source>
        <dbReference type="EMBL" id="ACZ29420.1"/>
    </source>
</evidence>
<dbReference type="RefSeq" id="WP_012877165.1">
    <property type="nucleotide sequence ID" value="NC_013530.1"/>
</dbReference>
<feature type="transmembrane region" description="Helical" evidence="1">
    <location>
        <begin position="601"/>
        <end position="626"/>
    </location>
</feature>
<gene>
    <name evidence="2" type="ordered locus">Xcel_0381</name>
</gene>
<keyword evidence="1" id="KW-0812">Transmembrane</keyword>
<dbReference type="EMBL" id="CP001821">
    <property type="protein sequence ID" value="ACZ29420.1"/>
    <property type="molecule type" value="Genomic_DNA"/>
</dbReference>
<dbReference type="HOGENOM" id="CLU_427404_0_0_11"/>
<organism evidence="2 3">
    <name type="scientific">Xylanimonas cellulosilytica (strain DSM 15894 / JCM 12276 / CECT 5975 / KCTC 9989 / LMG 20990 / NBRC 107835 / XIL07)</name>
    <dbReference type="NCBI Taxonomy" id="446471"/>
    <lineage>
        <taxon>Bacteria</taxon>
        <taxon>Bacillati</taxon>
        <taxon>Actinomycetota</taxon>
        <taxon>Actinomycetes</taxon>
        <taxon>Micrococcales</taxon>
        <taxon>Promicromonosporaceae</taxon>
        <taxon>Xylanimonas</taxon>
    </lineage>
</organism>
<feature type="transmembrane region" description="Helical" evidence="1">
    <location>
        <begin position="24"/>
        <end position="45"/>
    </location>
</feature>
<dbReference type="eggNOG" id="COG3127">
    <property type="taxonomic scope" value="Bacteria"/>
</dbReference>
<keyword evidence="3" id="KW-1185">Reference proteome</keyword>
<dbReference type="Proteomes" id="UP000002255">
    <property type="component" value="Chromosome"/>
</dbReference>
<feature type="transmembrane region" description="Helical" evidence="1">
    <location>
        <begin position="567"/>
        <end position="589"/>
    </location>
</feature>
<name>D1BVE9_XYLCX</name>
<dbReference type="AlphaFoldDB" id="D1BVE9"/>
<evidence type="ECO:0008006" key="4">
    <source>
        <dbReference type="Google" id="ProtNLM"/>
    </source>
</evidence>
<keyword evidence="1" id="KW-0472">Membrane</keyword>
<dbReference type="STRING" id="446471.Xcel_0381"/>
<evidence type="ECO:0000256" key="1">
    <source>
        <dbReference type="SAM" id="Phobius"/>
    </source>
</evidence>
<evidence type="ECO:0000313" key="3">
    <source>
        <dbReference type="Proteomes" id="UP000002255"/>
    </source>
</evidence>
<accession>D1BVE9</accession>
<reference evidence="2 3" key="2">
    <citation type="journal article" date="2010" name="Stand. Genomic Sci.">
        <title>Complete genome sequence of Xylanimonas cellulosilytica type strain (XIL07).</title>
        <authorList>
            <person name="Foster B."/>
            <person name="Pukall R."/>
            <person name="Abt B."/>
            <person name="Nolan M."/>
            <person name="Glavina Del Rio T."/>
            <person name="Chen F."/>
            <person name="Lucas S."/>
            <person name="Tice H."/>
            <person name="Pitluck S."/>
            <person name="Cheng J.-F."/>
            <person name="Chertkov O."/>
            <person name="Brettin T."/>
            <person name="Han C."/>
            <person name="Detter J.C."/>
            <person name="Bruce D."/>
            <person name="Goodwin L."/>
            <person name="Ivanova N."/>
            <person name="Mavromatis K."/>
            <person name="Pati A."/>
            <person name="Mikhailova N."/>
            <person name="Chen A."/>
            <person name="Palaniappan K."/>
            <person name="Land M."/>
            <person name="Hauser L."/>
            <person name="Chang Y.-J."/>
            <person name="Jeffries C.D."/>
            <person name="Chain P."/>
            <person name="Rohde M."/>
            <person name="Goeker M."/>
            <person name="Bristow J."/>
            <person name="Eisen J.A."/>
            <person name="Markowitz V."/>
            <person name="Hugenholtz P."/>
            <person name="Kyrpides N.C."/>
            <person name="Klenk H.-P."/>
            <person name="Lapidus A."/>
        </authorList>
    </citation>
    <scope>NUCLEOTIDE SEQUENCE [LARGE SCALE GENOMIC DNA]</scope>
    <source>
        <strain evidence="3">DSM 15894 / CECT 5975 / LMG 20990 / XIL07</strain>
    </source>
</reference>
<sequence>MTALLALGLRLARAGGPLRAWSIALGNAVGVVLLLVATAVPVAMYPRLEDRLLNLPGILAIVIFLLVPGAVLLVMVGRLSSGLRDRRLAALRVIGLSPLRTRVVAAVENGVLALAGAIVGAALYAVAAPVSGTALVGAGAVAQPLAVTPVALVATVAVVALVSAGAATSSTWNSTMPGQTRSEARPTTPRPWRLAVLVAGLAPLAWLGSVDASVKDPGLVTALLLGGTAVTGVGIALVTPLGASWASRLLVRSDGVTTRLAGRAIQTDSASAGRVVAGFGVAVFLSTGALGVLGAFETTPQYVDAIRSYGPGPQKVFVGTMDGEAPIPEEDVAALLALPGVHGIAPAWVDASYLECGTDMPCGSVLVGTCAQLELAFAMTGCDDSRASIITPVGEAVGNSLFSAPGPGPGLVVGDPLTLFDNDGNAVQTLTLDGAAVIEDWPRQLREWVWPSNALAFVPVAMLDDWYGGPVSVKAVADGGAAVSARIEDWAAERGLAAYQPADHDYRQVQGMRAAVWGLCGIAVAVALIVFALGGVDRAQERRRSVARQAVVGVPGRVLLGSQLLQAVIPVLVAFALALGAGVVGVWGYSSIAGSTFLLTGTAWTGLILIAGLGGLLAALSTVPLARTRLTPELLRRE</sequence>
<reference evidence="3" key="1">
    <citation type="submission" date="2009-11" db="EMBL/GenBank/DDBJ databases">
        <title>The complete chromosome of Xylanimonas cellulosilytica DSM 15894.</title>
        <authorList>
            <consortium name="US DOE Joint Genome Institute (JGI-PGF)"/>
            <person name="Lucas S."/>
            <person name="Copeland A."/>
            <person name="Lapidus A."/>
            <person name="Glavina del Rio T."/>
            <person name="Dalin E."/>
            <person name="Tice H."/>
            <person name="Bruce D."/>
            <person name="Goodwin L."/>
            <person name="Pitluck S."/>
            <person name="Kyrpides N."/>
            <person name="Mavromatis K."/>
            <person name="Ivanova N."/>
            <person name="Mikhailova N."/>
            <person name="Foster B."/>
            <person name="Clum A."/>
            <person name="Brettin T."/>
            <person name="Detter J.C."/>
            <person name="Han C."/>
            <person name="Larimer F."/>
            <person name="Land M."/>
            <person name="Hauser L."/>
            <person name="Markowitz V."/>
            <person name="Cheng J.F."/>
            <person name="Hugenholtz P."/>
            <person name="Woyke T."/>
            <person name="Wu D."/>
            <person name="Gehrich-Schroeter G."/>
            <person name="Schneider S."/>
            <person name="Pukall S.R."/>
            <person name="Klenk H.P."/>
            <person name="Eisen J.A."/>
        </authorList>
    </citation>
    <scope>NUCLEOTIDE SEQUENCE [LARGE SCALE GENOMIC DNA]</scope>
    <source>
        <strain evidence="3">DSM 15894 / CECT 5975 / LMG 20990 / XIL07</strain>
    </source>
</reference>
<feature type="transmembrane region" description="Helical" evidence="1">
    <location>
        <begin position="192"/>
        <end position="210"/>
    </location>
</feature>
<keyword evidence="1" id="KW-1133">Transmembrane helix</keyword>
<dbReference type="OrthoDB" id="5146032at2"/>
<feature type="transmembrane region" description="Helical" evidence="1">
    <location>
        <begin position="514"/>
        <end position="536"/>
    </location>
</feature>
<feature type="transmembrane region" description="Helical" evidence="1">
    <location>
        <begin position="52"/>
        <end position="76"/>
    </location>
</feature>
<feature type="transmembrane region" description="Helical" evidence="1">
    <location>
        <begin position="111"/>
        <end position="138"/>
    </location>
</feature>
<feature type="transmembrane region" description="Helical" evidence="1">
    <location>
        <begin position="150"/>
        <end position="172"/>
    </location>
</feature>
<feature type="transmembrane region" description="Helical" evidence="1">
    <location>
        <begin position="222"/>
        <end position="243"/>
    </location>
</feature>
<proteinExistence type="predicted"/>
<protein>
    <recommendedName>
        <fullName evidence="4">ABC3 transporter permease protein domain-containing protein</fullName>
    </recommendedName>
</protein>